<dbReference type="Proteomes" id="UP000694891">
    <property type="component" value="Unplaced"/>
</dbReference>
<keyword evidence="5" id="KW-1015">Disulfide bond</keyword>
<keyword evidence="3" id="KW-0964">Secreted</keyword>
<gene>
    <name evidence="10" type="primary">LOC103375956</name>
</gene>
<organism evidence="9 10">
    <name type="scientific">Stegastes partitus</name>
    <name type="common">bicolor damselfish</name>
    <dbReference type="NCBI Taxonomy" id="144197"/>
    <lineage>
        <taxon>Eukaryota</taxon>
        <taxon>Metazoa</taxon>
        <taxon>Chordata</taxon>
        <taxon>Craniata</taxon>
        <taxon>Vertebrata</taxon>
        <taxon>Euteleostomi</taxon>
        <taxon>Actinopterygii</taxon>
        <taxon>Neopterygii</taxon>
        <taxon>Teleostei</taxon>
        <taxon>Neoteleostei</taxon>
        <taxon>Acanthomorphata</taxon>
        <taxon>Ovalentaria</taxon>
        <taxon>Pomacentridae</taxon>
        <taxon>Stegastes</taxon>
    </lineage>
</organism>
<keyword evidence="9" id="KW-1185">Reference proteome</keyword>
<evidence type="ECO:0000313" key="10">
    <source>
        <dbReference type="RefSeq" id="XP_008304494.1"/>
    </source>
</evidence>
<dbReference type="PANTHER" id="PTHR11318:SF4">
    <property type="entry name" value="GUANYLATE CYCLASE ACTIVATOR 2B"/>
    <property type="match status" value="1"/>
</dbReference>
<dbReference type="Gene3D" id="3.90.1450.10">
    <property type="entry name" value="Guanylin"/>
    <property type="match status" value="1"/>
</dbReference>
<feature type="chain" id="PRO_5041274622" description="Guanylate cyclase activator 2B" evidence="8">
    <location>
        <begin position="21"/>
        <end position="108"/>
    </location>
</feature>
<comment type="function">
    <text evidence="6">Endogenous activator of intestinal guanylate cyclase. It stimulates this enzyme through the same receptor binding region as the heat-stable enterotoxins. May be a potent physiological regulator of intestinal fluid and electrolyte transport. May be an autocrine/paracrine regulator of intestinal salt and water transport.</text>
</comment>
<dbReference type="GeneID" id="103375956"/>
<dbReference type="AlphaFoldDB" id="A0A9Y4U3Z0"/>
<evidence type="ECO:0000256" key="3">
    <source>
        <dbReference type="ARBA" id="ARBA00022525"/>
    </source>
</evidence>
<proteinExistence type="inferred from homology"/>
<reference evidence="10" key="1">
    <citation type="submission" date="2025-08" db="UniProtKB">
        <authorList>
            <consortium name="RefSeq"/>
        </authorList>
    </citation>
    <scope>IDENTIFICATION</scope>
</reference>
<evidence type="ECO:0000256" key="2">
    <source>
        <dbReference type="ARBA" id="ARBA00009883"/>
    </source>
</evidence>
<protein>
    <recommendedName>
        <fullName evidence="7">Guanylate cyclase activator 2B</fullName>
    </recommendedName>
</protein>
<dbReference type="InterPro" id="IPR000879">
    <property type="entry name" value="Guanylin"/>
</dbReference>
<evidence type="ECO:0000256" key="1">
    <source>
        <dbReference type="ARBA" id="ARBA00004613"/>
    </source>
</evidence>
<keyword evidence="4 8" id="KW-0732">Signal</keyword>
<comment type="subcellular location">
    <subcellularLocation>
        <location evidence="1">Secreted</location>
    </subcellularLocation>
</comment>
<evidence type="ECO:0000256" key="5">
    <source>
        <dbReference type="ARBA" id="ARBA00023157"/>
    </source>
</evidence>
<evidence type="ECO:0000256" key="7">
    <source>
        <dbReference type="ARBA" id="ARBA00041176"/>
    </source>
</evidence>
<dbReference type="GO" id="GO:0030250">
    <property type="term" value="F:guanylate cyclase activator activity"/>
    <property type="evidence" value="ECO:0007669"/>
    <property type="project" value="InterPro"/>
</dbReference>
<dbReference type="RefSeq" id="XP_008304494.1">
    <property type="nucleotide sequence ID" value="XM_008306272.1"/>
</dbReference>
<dbReference type="PRINTS" id="PR00774">
    <property type="entry name" value="GUANYLIN"/>
</dbReference>
<sequence>MRALSVVLAMVLCLCTGALSVQVNVEEQSFPLESVKDLVELLDLDDGDTELPQENVEEACKDPLLPKVFQRVCREEGTYDVFSELVKIISSADSCERCSNPACTGCKN</sequence>
<evidence type="ECO:0000256" key="4">
    <source>
        <dbReference type="ARBA" id="ARBA00022729"/>
    </source>
</evidence>
<dbReference type="Pfam" id="PF02058">
    <property type="entry name" value="Guanylin"/>
    <property type="match status" value="1"/>
</dbReference>
<feature type="signal peptide" evidence="8">
    <location>
        <begin position="1"/>
        <end position="20"/>
    </location>
</feature>
<dbReference type="SUPFAM" id="SSF89890">
    <property type="entry name" value="Proguanylin"/>
    <property type="match status" value="1"/>
</dbReference>
<comment type="similarity">
    <text evidence="2">Belongs to the guanylin family.</text>
</comment>
<dbReference type="GO" id="GO:0005576">
    <property type="term" value="C:extracellular region"/>
    <property type="evidence" value="ECO:0007669"/>
    <property type="project" value="UniProtKB-SubCell"/>
</dbReference>
<dbReference type="PANTHER" id="PTHR11318">
    <property type="entry name" value="GUANYLIN FAMILY MEMBER"/>
    <property type="match status" value="1"/>
</dbReference>
<evidence type="ECO:0000313" key="9">
    <source>
        <dbReference type="Proteomes" id="UP000694891"/>
    </source>
</evidence>
<evidence type="ECO:0000256" key="6">
    <source>
        <dbReference type="ARBA" id="ARBA00037765"/>
    </source>
</evidence>
<accession>A0A9Y4U3Z0</accession>
<name>A0A9Y4U3Z0_9TELE</name>
<evidence type="ECO:0000256" key="8">
    <source>
        <dbReference type="SAM" id="SignalP"/>
    </source>
</evidence>
<dbReference type="InterPro" id="IPR036382">
    <property type="entry name" value="Guanylin_sf"/>
</dbReference>